<evidence type="ECO:0000313" key="3">
    <source>
        <dbReference type="Proteomes" id="UP000784294"/>
    </source>
</evidence>
<reference evidence="2" key="1">
    <citation type="submission" date="2018-11" db="EMBL/GenBank/DDBJ databases">
        <authorList>
            <consortium name="Pathogen Informatics"/>
        </authorList>
    </citation>
    <scope>NUCLEOTIDE SEQUENCE</scope>
</reference>
<dbReference type="EMBL" id="CAAALY010000475">
    <property type="protein sequence ID" value="VEL06826.1"/>
    <property type="molecule type" value="Genomic_DNA"/>
</dbReference>
<feature type="compositionally biased region" description="Basic and acidic residues" evidence="1">
    <location>
        <begin position="77"/>
        <end position="89"/>
    </location>
</feature>
<protein>
    <submittedName>
        <fullName evidence="2">Uncharacterized protein</fullName>
    </submittedName>
</protein>
<feature type="compositionally biased region" description="Low complexity" evidence="1">
    <location>
        <begin position="1"/>
        <end position="11"/>
    </location>
</feature>
<gene>
    <name evidence="2" type="ORF">PXEA_LOCUS266</name>
</gene>
<sequence>MAAAAAAVAEANTSGDYSDLYSQTAEHDADHQSSKPPALPAIEASIAPTLVGQSTENRYDVHQVRSPSPMDEEVEGPDEHGFSGVKEEGEANLGEDDMADDSD</sequence>
<dbReference type="AlphaFoldDB" id="A0A448WA40"/>
<name>A0A448WA40_9PLAT</name>
<evidence type="ECO:0000313" key="2">
    <source>
        <dbReference type="EMBL" id="VEL06826.1"/>
    </source>
</evidence>
<feature type="compositionally biased region" description="Polar residues" evidence="1">
    <location>
        <begin position="12"/>
        <end position="24"/>
    </location>
</feature>
<accession>A0A448WA40</accession>
<feature type="compositionally biased region" description="Acidic residues" evidence="1">
    <location>
        <begin position="93"/>
        <end position="103"/>
    </location>
</feature>
<comment type="caution">
    <text evidence="2">The sequence shown here is derived from an EMBL/GenBank/DDBJ whole genome shotgun (WGS) entry which is preliminary data.</text>
</comment>
<keyword evidence="3" id="KW-1185">Reference proteome</keyword>
<evidence type="ECO:0000256" key="1">
    <source>
        <dbReference type="SAM" id="MobiDB-lite"/>
    </source>
</evidence>
<feature type="region of interest" description="Disordered" evidence="1">
    <location>
        <begin position="1"/>
        <end position="103"/>
    </location>
</feature>
<organism evidence="2 3">
    <name type="scientific">Protopolystoma xenopodis</name>
    <dbReference type="NCBI Taxonomy" id="117903"/>
    <lineage>
        <taxon>Eukaryota</taxon>
        <taxon>Metazoa</taxon>
        <taxon>Spiralia</taxon>
        <taxon>Lophotrochozoa</taxon>
        <taxon>Platyhelminthes</taxon>
        <taxon>Monogenea</taxon>
        <taxon>Polyopisthocotylea</taxon>
        <taxon>Polystomatidea</taxon>
        <taxon>Polystomatidae</taxon>
        <taxon>Protopolystoma</taxon>
    </lineage>
</organism>
<proteinExistence type="predicted"/>
<dbReference type="Proteomes" id="UP000784294">
    <property type="component" value="Unassembled WGS sequence"/>
</dbReference>